<proteinExistence type="predicted"/>
<accession>A0ACB8DTX3</accession>
<name>A0ACB8DTX3_DERSI</name>
<reference evidence="1" key="1">
    <citation type="submission" date="2020-05" db="EMBL/GenBank/DDBJ databases">
        <title>Large-scale comparative analyses of tick genomes elucidate their genetic diversity and vector capacities.</title>
        <authorList>
            <person name="Jia N."/>
            <person name="Wang J."/>
            <person name="Shi W."/>
            <person name="Du L."/>
            <person name="Sun Y."/>
            <person name="Zhan W."/>
            <person name="Jiang J."/>
            <person name="Wang Q."/>
            <person name="Zhang B."/>
            <person name="Ji P."/>
            <person name="Sakyi L.B."/>
            <person name="Cui X."/>
            <person name="Yuan T."/>
            <person name="Jiang B."/>
            <person name="Yang W."/>
            <person name="Lam T.T.-Y."/>
            <person name="Chang Q."/>
            <person name="Ding S."/>
            <person name="Wang X."/>
            <person name="Zhu J."/>
            <person name="Ruan X."/>
            <person name="Zhao L."/>
            <person name="Wei J."/>
            <person name="Que T."/>
            <person name="Du C."/>
            <person name="Cheng J."/>
            <person name="Dai P."/>
            <person name="Han X."/>
            <person name="Huang E."/>
            <person name="Gao Y."/>
            <person name="Liu J."/>
            <person name="Shao H."/>
            <person name="Ye R."/>
            <person name="Li L."/>
            <person name="Wei W."/>
            <person name="Wang X."/>
            <person name="Wang C."/>
            <person name="Yang T."/>
            <person name="Huo Q."/>
            <person name="Li W."/>
            <person name="Guo W."/>
            <person name="Chen H."/>
            <person name="Zhou L."/>
            <person name="Ni X."/>
            <person name="Tian J."/>
            <person name="Zhou Y."/>
            <person name="Sheng Y."/>
            <person name="Liu T."/>
            <person name="Pan Y."/>
            <person name="Xia L."/>
            <person name="Li J."/>
            <person name="Zhao F."/>
            <person name="Cao W."/>
        </authorList>
    </citation>
    <scope>NUCLEOTIDE SEQUENCE</scope>
    <source>
        <strain evidence="1">Dsil-2018</strain>
    </source>
</reference>
<gene>
    <name evidence="1" type="ORF">HPB49_003271</name>
</gene>
<comment type="caution">
    <text evidence="1">The sequence shown here is derived from an EMBL/GenBank/DDBJ whole genome shotgun (WGS) entry which is preliminary data.</text>
</comment>
<evidence type="ECO:0000313" key="2">
    <source>
        <dbReference type="Proteomes" id="UP000821865"/>
    </source>
</evidence>
<keyword evidence="2" id="KW-1185">Reference proteome</keyword>
<dbReference type="Proteomes" id="UP000821865">
    <property type="component" value="Chromosome 1"/>
</dbReference>
<organism evidence="1 2">
    <name type="scientific">Dermacentor silvarum</name>
    <name type="common">Tick</name>
    <dbReference type="NCBI Taxonomy" id="543639"/>
    <lineage>
        <taxon>Eukaryota</taxon>
        <taxon>Metazoa</taxon>
        <taxon>Ecdysozoa</taxon>
        <taxon>Arthropoda</taxon>
        <taxon>Chelicerata</taxon>
        <taxon>Arachnida</taxon>
        <taxon>Acari</taxon>
        <taxon>Parasitiformes</taxon>
        <taxon>Ixodida</taxon>
        <taxon>Ixodoidea</taxon>
        <taxon>Ixodidae</taxon>
        <taxon>Rhipicephalinae</taxon>
        <taxon>Dermacentor</taxon>
    </lineage>
</organism>
<dbReference type="EMBL" id="CM023470">
    <property type="protein sequence ID" value="KAH7977728.1"/>
    <property type="molecule type" value="Genomic_DNA"/>
</dbReference>
<protein>
    <submittedName>
        <fullName evidence="1">Uncharacterized protein</fullName>
    </submittedName>
</protein>
<sequence length="536" mass="60623">MGIALTEDVPKAVTDRGGKKEYVRSQFLGKDMVQRHEKLTDSEARIFLKPLFLLIRIAKLYTSNYIVPEMLARKGHRCEVDIWSIGCILLQSELEETRARMQTEGNAMKATIVQLDEAKATLVAEVSQLNNRSTQLNIRISGRENELQLTKTTTATFDSRLSTQARHSKTLRRQLADKDQQIASLHEKSAASDAMNQELLKSNAELNVALRTSEVEMMAQAERMREVVAENRKHQDALLQQNSKLLALDRTLWNLESKLTEAVGKSELLSSQLLVSEERCAKLEEAIATLRTELEASRSRCTELEQQLSQAECEKEAHSSRLLKVQNELNSVTRRADQHQARAQELEVSKQQLDTLCSELQPKSECQNRQAEKATAECAKLEQCIEKSAAEKADLEVRLENEAQVVHALKEKCAEHVAANEKLCSVNAASKNTIEEAKLKMEHFEARIEEMNNKNCALRNNLEEKGQRLDTLLAEKQMLQLKQLQQKCGSLKLVLADMSEKLFCREQEQASAARNHDKMASQVKELEDGYARLSEA</sequence>
<evidence type="ECO:0000313" key="1">
    <source>
        <dbReference type="EMBL" id="KAH7977728.1"/>
    </source>
</evidence>